<dbReference type="Proteomes" id="UP000469440">
    <property type="component" value="Unassembled WGS sequence"/>
</dbReference>
<evidence type="ECO:0000313" key="2">
    <source>
        <dbReference type="EMBL" id="MVB09442.1"/>
    </source>
</evidence>
<evidence type="ECO:0000313" key="3">
    <source>
        <dbReference type="EMBL" id="QNK41488.1"/>
    </source>
</evidence>
<keyword evidence="1" id="KW-0472">Membrane</keyword>
<feature type="transmembrane region" description="Helical" evidence="1">
    <location>
        <begin position="475"/>
        <end position="495"/>
    </location>
</feature>
<feature type="transmembrane region" description="Helical" evidence="1">
    <location>
        <begin position="104"/>
        <end position="125"/>
    </location>
</feature>
<reference evidence="2 4" key="1">
    <citation type="submission" date="2019-09" db="EMBL/GenBank/DDBJ databases">
        <title>Genome sequence of Clostridium sp. EA1.</title>
        <authorList>
            <person name="Poehlein A."/>
            <person name="Bengelsdorf F.R."/>
            <person name="Daniel R."/>
        </authorList>
    </citation>
    <scope>NUCLEOTIDE SEQUENCE [LARGE SCALE GENOMIC DNA]</scope>
    <source>
        <strain evidence="2 4">EA1</strain>
    </source>
</reference>
<protein>
    <submittedName>
        <fullName evidence="2 3">O-antigen polysaccharide polymerase Wzy</fullName>
    </submittedName>
</protein>
<reference evidence="3 5" key="2">
    <citation type="submission" date="2020-08" db="EMBL/GenBank/DDBJ databases">
        <title>The isolate Caproiciproducens sp. 7D4C2 produces n-caproate at mildly acidic conditions from hexoses: genome and rBOX comparison with related strains and chain-elongating bacteria.</title>
        <authorList>
            <person name="Esquivel-Elizondo S."/>
            <person name="Bagci C."/>
            <person name="Temovska M."/>
            <person name="Jeon B.S."/>
            <person name="Bessarab I."/>
            <person name="Williams R.B.H."/>
            <person name="Huson D.H."/>
            <person name="Angenent L.T."/>
        </authorList>
    </citation>
    <scope>NUCLEOTIDE SEQUENCE [LARGE SCALE GENOMIC DNA]</scope>
    <source>
        <strain evidence="3 5">7D4C2</strain>
    </source>
</reference>
<dbReference type="EMBL" id="CP060286">
    <property type="protein sequence ID" value="QNK41488.1"/>
    <property type="molecule type" value="Genomic_DNA"/>
</dbReference>
<accession>A0A7G8TCZ7</accession>
<gene>
    <name evidence="2" type="ORF">CAFE_00980</name>
    <name evidence="3" type="ORF">HCR03_04245</name>
</gene>
<feature type="transmembrane region" description="Helical" evidence="1">
    <location>
        <begin position="43"/>
        <end position="60"/>
    </location>
</feature>
<dbReference type="Proteomes" id="UP000515909">
    <property type="component" value="Chromosome"/>
</dbReference>
<keyword evidence="4" id="KW-1185">Reference proteome</keyword>
<evidence type="ECO:0000313" key="4">
    <source>
        <dbReference type="Proteomes" id="UP000469440"/>
    </source>
</evidence>
<feature type="transmembrane region" description="Helical" evidence="1">
    <location>
        <begin position="162"/>
        <end position="182"/>
    </location>
</feature>
<keyword evidence="1" id="KW-1133">Transmembrane helix</keyword>
<proteinExistence type="predicted"/>
<dbReference type="InterPro" id="IPR029468">
    <property type="entry name" value="O-ag_pol_Wzy"/>
</dbReference>
<dbReference type="EMBL" id="VWXL01000003">
    <property type="protein sequence ID" value="MVB09442.1"/>
    <property type="molecule type" value="Genomic_DNA"/>
</dbReference>
<sequence length="512" mass="57401">MTGFSAKSGFRNTILFGTTLLLMLTADLLTAFGGFFYETAANLMFAANIVMNFAIVCDLIPNVRRDFPFLVFVGTYNILLLGRVYVSFLAHYSEILYYLEAENFYNLFVALQVVTLCLLSIYAAYRLAGPMFAKREKSVRENGWAAVSQNPLLPIIRQISTVVLLGSSLASFYTLMESILNVLRSGYLGSFTQVNAASIPSAVSRLSMFFVPSFAVFLATMPSRKQLKLPMAVYGVYLLATLFTGRRNTFVCEAITILIYFVLRDSLNEKSERIFKKRTVVGGGILAVIAMYLLQLLAEIRAYGLLSHRSFLDTVVNFLYSQGASFRVVVQTVNNWDLFDHGMTWKYLFYPFELFVHNNLITRSLFGLSPILEVQTTAFVVGTHNYAHALTYLVDPLRYLSGGGFGTSFVAESYVAFGFLGVIIVGAGVGLILRFFASMLTRSWIVMASCLIALRDFVYIPRSFAFLWVTNVFNLTYLCFYVAVYLAALFVFRLGTHVRPVKRAQGLGEEHP</sequence>
<feature type="transmembrane region" description="Helical" evidence="1">
    <location>
        <begin position="12"/>
        <end position="37"/>
    </location>
</feature>
<evidence type="ECO:0000256" key="1">
    <source>
        <dbReference type="SAM" id="Phobius"/>
    </source>
</evidence>
<evidence type="ECO:0000313" key="5">
    <source>
        <dbReference type="Proteomes" id="UP000515909"/>
    </source>
</evidence>
<feature type="transmembrane region" description="Helical" evidence="1">
    <location>
        <begin position="444"/>
        <end position="469"/>
    </location>
</feature>
<keyword evidence="1" id="KW-0812">Transmembrane</keyword>
<dbReference type="RefSeq" id="WP_066643393.1">
    <property type="nucleotide sequence ID" value="NZ_CP060286.1"/>
</dbReference>
<feature type="transmembrane region" description="Helical" evidence="1">
    <location>
        <begin position="202"/>
        <end position="220"/>
    </location>
</feature>
<name>A0A6N8HUR1_9FIRM</name>
<feature type="transmembrane region" description="Helical" evidence="1">
    <location>
        <begin position="279"/>
        <end position="298"/>
    </location>
</feature>
<dbReference type="NCBIfam" id="TIGR04370">
    <property type="entry name" value="glyco_rpt_poly"/>
    <property type="match status" value="1"/>
</dbReference>
<feature type="transmembrane region" description="Helical" evidence="1">
    <location>
        <begin position="67"/>
        <end position="92"/>
    </location>
</feature>
<dbReference type="AlphaFoldDB" id="A0A6N8HUR1"/>
<accession>A0A6N8HUR1</accession>
<feature type="transmembrane region" description="Helical" evidence="1">
    <location>
        <begin position="414"/>
        <end position="437"/>
    </location>
</feature>
<organism evidence="2 4">
    <name type="scientific">Caproicibacter fermentans</name>
    <dbReference type="NCBI Taxonomy" id="2576756"/>
    <lineage>
        <taxon>Bacteria</taxon>
        <taxon>Bacillati</taxon>
        <taxon>Bacillota</taxon>
        <taxon>Clostridia</taxon>
        <taxon>Eubacteriales</taxon>
        <taxon>Acutalibacteraceae</taxon>
        <taxon>Caproicibacter</taxon>
    </lineage>
</organism>
<dbReference type="KEGG" id="cfem:HCR03_04245"/>
<dbReference type="Pfam" id="PF14296">
    <property type="entry name" value="O-ag_pol_Wzy"/>
    <property type="match status" value="1"/>
</dbReference>